<evidence type="ECO:0000256" key="1">
    <source>
        <dbReference type="SAM" id="MobiDB-lite"/>
    </source>
</evidence>
<sequence length="87" mass="9695">MTFIYYCNVLFLRHTHTHARTLNSKFSTVFVRRLLFCNETLQEADLTPAVRDNNMMTSSPPSSSSSSSSGALSGTLFVRSSQEATLQ</sequence>
<reference evidence="2" key="2">
    <citation type="journal article" date="2015" name="Fish Shellfish Immunol.">
        <title>Early steps in the European eel (Anguilla anguilla)-Vibrio vulnificus interaction in the gills: Role of the RtxA13 toxin.</title>
        <authorList>
            <person name="Callol A."/>
            <person name="Pajuelo D."/>
            <person name="Ebbesson L."/>
            <person name="Teles M."/>
            <person name="MacKenzie S."/>
            <person name="Amaro C."/>
        </authorList>
    </citation>
    <scope>NUCLEOTIDE SEQUENCE</scope>
</reference>
<dbReference type="EMBL" id="GBXM01023955">
    <property type="protein sequence ID" value="JAH84622.1"/>
    <property type="molecule type" value="Transcribed_RNA"/>
</dbReference>
<accession>A0A0E9W2N1</accession>
<name>A0A0E9W2N1_ANGAN</name>
<organism evidence="2">
    <name type="scientific">Anguilla anguilla</name>
    <name type="common">European freshwater eel</name>
    <name type="synonym">Muraena anguilla</name>
    <dbReference type="NCBI Taxonomy" id="7936"/>
    <lineage>
        <taxon>Eukaryota</taxon>
        <taxon>Metazoa</taxon>
        <taxon>Chordata</taxon>
        <taxon>Craniata</taxon>
        <taxon>Vertebrata</taxon>
        <taxon>Euteleostomi</taxon>
        <taxon>Actinopterygii</taxon>
        <taxon>Neopterygii</taxon>
        <taxon>Teleostei</taxon>
        <taxon>Anguilliformes</taxon>
        <taxon>Anguillidae</taxon>
        <taxon>Anguilla</taxon>
    </lineage>
</organism>
<evidence type="ECO:0000313" key="2">
    <source>
        <dbReference type="EMBL" id="JAH84622.1"/>
    </source>
</evidence>
<proteinExistence type="predicted"/>
<reference evidence="2" key="1">
    <citation type="submission" date="2014-11" db="EMBL/GenBank/DDBJ databases">
        <authorList>
            <person name="Amaro Gonzalez C."/>
        </authorList>
    </citation>
    <scope>NUCLEOTIDE SEQUENCE</scope>
</reference>
<protein>
    <submittedName>
        <fullName evidence="2">Uncharacterized protein</fullName>
    </submittedName>
</protein>
<dbReference type="AlphaFoldDB" id="A0A0E9W2N1"/>
<feature type="compositionally biased region" description="Low complexity" evidence="1">
    <location>
        <begin position="58"/>
        <end position="69"/>
    </location>
</feature>
<feature type="region of interest" description="Disordered" evidence="1">
    <location>
        <begin position="48"/>
        <end position="74"/>
    </location>
</feature>